<comment type="caution">
    <text evidence="3">The sequence shown here is derived from an EMBL/GenBank/DDBJ whole genome shotgun (WGS) entry which is preliminary data.</text>
</comment>
<keyword evidence="1" id="KW-1133">Transmembrane helix</keyword>
<organism evidence="3 4">
    <name type="scientific">Aromia moschata</name>
    <dbReference type="NCBI Taxonomy" id="1265417"/>
    <lineage>
        <taxon>Eukaryota</taxon>
        <taxon>Metazoa</taxon>
        <taxon>Ecdysozoa</taxon>
        <taxon>Arthropoda</taxon>
        <taxon>Hexapoda</taxon>
        <taxon>Insecta</taxon>
        <taxon>Pterygota</taxon>
        <taxon>Neoptera</taxon>
        <taxon>Endopterygota</taxon>
        <taxon>Coleoptera</taxon>
        <taxon>Polyphaga</taxon>
        <taxon>Cucujiformia</taxon>
        <taxon>Chrysomeloidea</taxon>
        <taxon>Cerambycidae</taxon>
        <taxon>Cerambycinae</taxon>
        <taxon>Callichromatini</taxon>
        <taxon>Aromia</taxon>
    </lineage>
</organism>
<keyword evidence="1" id="KW-0812">Transmembrane</keyword>
<dbReference type="Pfam" id="PF13843">
    <property type="entry name" value="DDE_Tnp_1_7"/>
    <property type="match status" value="1"/>
</dbReference>
<keyword evidence="1" id="KW-0472">Membrane</keyword>
<reference evidence="3" key="1">
    <citation type="journal article" date="2023" name="Insect Mol. Biol.">
        <title>Genome sequencing provides insights into the evolution of gene families encoding plant cell wall-degrading enzymes in longhorned beetles.</title>
        <authorList>
            <person name="Shin N.R."/>
            <person name="Okamura Y."/>
            <person name="Kirsch R."/>
            <person name="Pauchet Y."/>
        </authorList>
    </citation>
    <scope>NUCLEOTIDE SEQUENCE</scope>
    <source>
        <strain evidence="3">AMC_N1</strain>
    </source>
</reference>
<evidence type="ECO:0000313" key="4">
    <source>
        <dbReference type="Proteomes" id="UP001162162"/>
    </source>
</evidence>
<dbReference type="Proteomes" id="UP001162162">
    <property type="component" value="Unassembled WGS sequence"/>
</dbReference>
<protein>
    <recommendedName>
        <fullName evidence="2">PiggyBac transposable element-derived protein domain-containing protein</fullName>
    </recommendedName>
</protein>
<feature type="transmembrane region" description="Helical" evidence="1">
    <location>
        <begin position="202"/>
        <end position="222"/>
    </location>
</feature>
<evidence type="ECO:0000256" key="1">
    <source>
        <dbReference type="SAM" id="Phobius"/>
    </source>
</evidence>
<dbReference type="PANTHER" id="PTHR46599">
    <property type="entry name" value="PIGGYBAC TRANSPOSABLE ELEMENT-DERIVED PROTEIN 4"/>
    <property type="match status" value="1"/>
</dbReference>
<sequence length="243" mass="27502">MPNKPAKYCIKMYALVDSKSFYVLNLEVYVGLQPEGPFRLSNKPEDIVLRLVEPIRNSSRNVTFANWFSGYPLLGTIQATVGTIRKNKKEIPPQLLACQNREAKSSQCAFQQDVTLISYIPKKGKNVLLISTLHHGKQWRCIWLTEISRTATDGKDTDTSSDEVLKPEMITFYNSTKDGVDIVDELSGSYIMFLGTVKNGHLLYFFLLLNSAGINAMVIYNANHPEANVKRIFFLETIRIISD</sequence>
<accession>A0AAV8X9B3</accession>
<proteinExistence type="predicted"/>
<keyword evidence="4" id="KW-1185">Reference proteome</keyword>
<dbReference type="AlphaFoldDB" id="A0AAV8X9B3"/>
<dbReference type="PANTHER" id="PTHR46599:SF6">
    <property type="entry name" value="DUAL SPECIFICITY PHOSPHATASE 26"/>
    <property type="match status" value="1"/>
</dbReference>
<gene>
    <name evidence="3" type="ORF">NQ318_006980</name>
</gene>
<dbReference type="EMBL" id="JAPWTK010000944">
    <property type="protein sequence ID" value="KAJ8935050.1"/>
    <property type="molecule type" value="Genomic_DNA"/>
</dbReference>
<evidence type="ECO:0000313" key="3">
    <source>
        <dbReference type="EMBL" id="KAJ8935050.1"/>
    </source>
</evidence>
<evidence type="ECO:0000259" key="2">
    <source>
        <dbReference type="Pfam" id="PF13843"/>
    </source>
</evidence>
<dbReference type="InterPro" id="IPR029526">
    <property type="entry name" value="PGBD"/>
</dbReference>
<feature type="domain" description="PiggyBac transposable element-derived protein" evidence="2">
    <location>
        <begin position="1"/>
        <end position="217"/>
    </location>
</feature>
<name>A0AAV8X9B3_9CUCU</name>